<evidence type="ECO:0000313" key="2">
    <source>
        <dbReference type="Proteomes" id="UP000805193"/>
    </source>
</evidence>
<accession>A0AC60QHY2</accession>
<keyword evidence="2" id="KW-1185">Reference proteome</keyword>
<proteinExistence type="predicted"/>
<comment type="caution">
    <text evidence="1">The sequence shown here is derived from an EMBL/GenBank/DDBJ whole genome shotgun (WGS) entry which is preliminary data.</text>
</comment>
<protein>
    <submittedName>
        <fullName evidence="1">Uncharacterized protein</fullName>
    </submittedName>
</protein>
<dbReference type="Proteomes" id="UP000805193">
    <property type="component" value="Unassembled WGS sequence"/>
</dbReference>
<reference evidence="1 2" key="1">
    <citation type="journal article" date="2020" name="Cell">
        <title>Large-Scale Comparative Analyses of Tick Genomes Elucidate Their Genetic Diversity and Vector Capacities.</title>
        <authorList>
            <consortium name="Tick Genome and Microbiome Consortium (TIGMIC)"/>
            <person name="Jia N."/>
            <person name="Wang J."/>
            <person name="Shi W."/>
            <person name="Du L."/>
            <person name="Sun Y."/>
            <person name="Zhan W."/>
            <person name="Jiang J.F."/>
            <person name="Wang Q."/>
            <person name="Zhang B."/>
            <person name="Ji P."/>
            <person name="Bell-Sakyi L."/>
            <person name="Cui X.M."/>
            <person name="Yuan T.T."/>
            <person name="Jiang B.G."/>
            <person name="Yang W.F."/>
            <person name="Lam T.T."/>
            <person name="Chang Q.C."/>
            <person name="Ding S.J."/>
            <person name="Wang X.J."/>
            <person name="Zhu J.G."/>
            <person name="Ruan X.D."/>
            <person name="Zhao L."/>
            <person name="Wei J.T."/>
            <person name="Ye R.Z."/>
            <person name="Que T.C."/>
            <person name="Du C.H."/>
            <person name="Zhou Y.H."/>
            <person name="Cheng J.X."/>
            <person name="Dai P.F."/>
            <person name="Guo W.B."/>
            <person name="Han X.H."/>
            <person name="Huang E.J."/>
            <person name="Li L.F."/>
            <person name="Wei W."/>
            <person name="Gao Y.C."/>
            <person name="Liu J.Z."/>
            <person name="Shao H.Z."/>
            <person name="Wang X."/>
            <person name="Wang C.C."/>
            <person name="Yang T.C."/>
            <person name="Huo Q.B."/>
            <person name="Li W."/>
            <person name="Chen H.Y."/>
            <person name="Chen S.E."/>
            <person name="Zhou L.G."/>
            <person name="Ni X.B."/>
            <person name="Tian J.H."/>
            <person name="Sheng Y."/>
            <person name="Liu T."/>
            <person name="Pan Y.S."/>
            <person name="Xia L.Y."/>
            <person name="Li J."/>
            <person name="Zhao F."/>
            <person name="Cao W.C."/>
        </authorList>
    </citation>
    <scope>NUCLEOTIDE SEQUENCE [LARGE SCALE GENOMIC DNA]</scope>
    <source>
        <strain evidence="1">Iper-2018</strain>
    </source>
</reference>
<sequence>MKTRCWGASDGFLPDLRDTENCVDEPVVNTAVKLRPTTHTDGVKAECTTWLDRSAVLEVFRTGEDREAPLQ</sequence>
<evidence type="ECO:0000313" key="1">
    <source>
        <dbReference type="EMBL" id="KAG0432599.1"/>
    </source>
</evidence>
<name>A0AC60QHY2_IXOPE</name>
<dbReference type="EMBL" id="JABSTQ010009135">
    <property type="protein sequence ID" value="KAG0432599.1"/>
    <property type="molecule type" value="Genomic_DNA"/>
</dbReference>
<gene>
    <name evidence="1" type="ORF">HPB47_020697</name>
</gene>
<organism evidence="1 2">
    <name type="scientific">Ixodes persulcatus</name>
    <name type="common">Taiga tick</name>
    <dbReference type="NCBI Taxonomy" id="34615"/>
    <lineage>
        <taxon>Eukaryota</taxon>
        <taxon>Metazoa</taxon>
        <taxon>Ecdysozoa</taxon>
        <taxon>Arthropoda</taxon>
        <taxon>Chelicerata</taxon>
        <taxon>Arachnida</taxon>
        <taxon>Acari</taxon>
        <taxon>Parasitiformes</taxon>
        <taxon>Ixodida</taxon>
        <taxon>Ixodoidea</taxon>
        <taxon>Ixodidae</taxon>
        <taxon>Ixodinae</taxon>
        <taxon>Ixodes</taxon>
    </lineage>
</organism>